<gene>
    <name evidence="3" type="ORF">GCM10023093_13980</name>
</gene>
<dbReference type="PANTHER" id="PTHR35601:SF1">
    <property type="entry name" value="TOXIN RELE"/>
    <property type="match status" value="1"/>
</dbReference>
<sequence>MYRIVVKPSAARELKKLPRIIATAIAKKIDGLADNPRPEGCKKLVGNKEDLWRVRVGNYRVLYAIDDTIRIVDIHHIGNRRDIYR</sequence>
<name>A0ABP8NEV4_9BACT</name>
<proteinExistence type="inferred from homology"/>
<keyword evidence="4" id="KW-1185">Reference proteome</keyword>
<dbReference type="PANTHER" id="PTHR35601">
    <property type="entry name" value="TOXIN RELE"/>
    <property type="match status" value="1"/>
</dbReference>
<organism evidence="3 4">
    <name type="scientific">Nemorincola caseinilytica</name>
    <dbReference type="NCBI Taxonomy" id="2054315"/>
    <lineage>
        <taxon>Bacteria</taxon>
        <taxon>Pseudomonadati</taxon>
        <taxon>Bacteroidota</taxon>
        <taxon>Chitinophagia</taxon>
        <taxon>Chitinophagales</taxon>
        <taxon>Chitinophagaceae</taxon>
        <taxon>Nemorincola</taxon>
    </lineage>
</organism>
<evidence type="ECO:0000313" key="3">
    <source>
        <dbReference type="EMBL" id="GAA4464185.1"/>
    </source>
</evidence>
<evidence type="ECO:0000313" key="4">
    <source>
        <dbReference type="Proteomes" id="UP001500067"/>
    </source>
</evidence>
<comment type="caution">
    <text evidence="3">The sequence shown here is derived from an EMBL/GenBank/DDBJ whole genome shotgun (WGS) entry which is preliminary data.</text>
</comment>
<comment type="similarity">
    <text evidence="1">Belongs to the RelE toxin family.</text>
</comment>
<dbReference type="Pfam" id="PF05016">
    <property type="entry name" value="ParE_toxin"/>
    <property type="match status" value="1"/>
</dbReference>
<dbReference type="InterPro" id="IPR035093">
    <property type="entry name" value="RelE/ParE_toxin_dom_sf"/>
</dbReference>
<keyword evidence="2" id="KW-1277">Toxin-antitoxin system</keyword>
<dbReference type="InterPro" id="IPR007712">
    <property type="entry name" value="RelE/ParE_toxin"/>
</dbReference>
<evidence type="ECO:0000256" key="2">
    <source>
        <dbReference type="ARBA" id="ARBA00022649"/>
    </source>
</evidence>
<dbReference type="EMBL" id="BAABFA010000009">
    <property type="protein sequence ID" value="GAA4464185.1"/>
    <property type="molecule type" value="Genomic_DNA"/>
</dbReference>
<reference evidence="4" key="1">
    <citation type="journal article" date="2019" name="Int. J. Syst. Evol. Microbiol.">
        <title>The Global Catalogue of Microorganisms (GCM) 10K type strain sequencing project: providing services to taxonomists for standard genome sequencing and annotation.</title>
        <authorList>
            <consortium name="The Broad Institute Genomics Platform"/>
            <consortium name="The Broad Institute Genome Sequencing Center for Infectious Disease"/>
            <person name="Wu L."/>
            <person name="Ma J."/>
        </authorList>
    </citation>
    <scope>NUCLEOTIDE SEQUENCE [LARGE SCALE GENOMIC DNA]</scope>
    <source>
        <strain evidence="4">JCM 32105</strain>
    </source>
</reference>
<dbReference type="Proteomes" id="UP001500067">
    <property type="component" value="Unassembled WGS sequence"/>
</dbReference>
<accession>A0ABP8NEV4</accession>
<dbReference type="RefSeq" id="WP_425575691.1">
    <property type="nucleotide sequence ID" value="NZ_BAABFA010000009.1"/>
</dbReference>
<evidence type="ECO:0000256" key="1">
    <source>
        <dbReference type="ARBA" id="ARBA00006226"/>
    </source>
</evidence>
<protein>
    <submittedName>
        <fullName evidence="3">Type II toxin-antitoxin system RelE/ParE family toxin</fullName>
    </submittedName>
</protein>
<dbReference type="Gene3D" id="3.30.2310.20">
    <property type="entry name" value="RelE-like"/>
    <property type="match status" value="1"/>
</dbReference>
<dbReference type="SUPFAM" id="SSF143011">
    <property type="entry name" value="RelE-like"/>
    <property type="match status" value="1"/>
</dbReference>